<dbReference type="GO" id="GO:0007267">
    <property type="term" value="P:cell-cell signaling"/>
    <property type="evidence" value="ECO:0007669"/>
    <property type="project" value="TreeGrafter"/>
</dbReference>
<evidence type="ECO:0000256" key="2">
    <source>
        <dbReference type="SAM" id="Phobius"/>
    </source>
</evidence>
<dbReference type="AlphaFoldDB" id="A0A210Q3C3"/>
<protein>
    <submittedName>
        <fullName evidence="3">Four-jointed box protein 1</fullName>
    </submittedName>
</protein>
<dbReference type="Proteomes" id="UP000242188">
    <property type="component" value="Unassembled WGS sequence"/>
</dbReference>
<feature type="compositionally biased region" description="Acidic residues" evidence="1">
    <location>
        <begin position="173"/>
        <end position="191"/>
    </location>
</feature>
<sequence length="591" mass="68244">MYFSRVHKRKTLLVTMTFFLLSFVLTLNLMVNQLQRSDGLDHSGGNALHAEILMDSDMELGGNYLIAKSQRQPKAAIERSHSDSDSGQIVAGNKRLRGIQNNRSYQNVKSQGIFKKKLKESRHNFPRTNDVVMKNKVESVHNHKSKGHVTDGGRGDESDEYNDYEEDIEKVVIEETEEEEEEDEDYDEDEVNDKKVETNVLKVDHLSKSKHKLTGFTKPPLQYKEVPDKKSLVIDRQGHLEDNAEPQLTITDIIEDGVYWAPTVENLVPKGHTFHETLDYISSVRDERVQYLDPPAWDKCGRPKNGFVTLEDGRHMCARYREPHNKMVLGEVLSFYLSRLLGLDNVPAVVLSVTNHTSPRWLATNYSRVDWKDGKVVALIQWIPNMESSRSLVKIPQFILNKYEQKSVINRASLKNSNLTTSQLSQLFQWGGMIMFDYLTGNYDRVASMQDAAYKEKKPSIISENIRNLRKSIKTSKLWLIDNESGLLDAYDLMYHNGNGYGGEKFIKFHRDMLQTFCVFPRTIVESLVRLNTMLRPEEVLLEFARKHEPLVDAFQKDSIFRLFQTRFRERISEVSNWVKTCHSNIENESS</sequence>
<gene>
    <name evidence="3" type="ORF">KP79_PYT18813</name>
</gene>
<feature type="transmembrane region" description="Helical" evidence="2">
    <location>
        <begin position="12"/>
        <end position="31"/>
    </location>
</feature>
<evidence type="ECO:0000313" key="4">
    <source>
        <dbReference type="Proteomes" id="UP000242188"/>
    </source>
</evidence>
<keyword evidence="4" id="KW-1185">Reference proteome</keyword>
<dbReference type="PANTHER" id="PTHR13147">
    <property type="entry name" value="FOUR-JOINTED BOX PROTEIN 1"/>
    <property type="match status" value="1"/>
</dbReference>
<evidence type="ECO:0000313" key="3">
    <source>
        <dbReference type="EMBL" id="OWF43236.1"/>
    </source>
</evidence>
<dbReference type="InterPro" id="IPR024868">
    <property type="entry name" value="FJX1/FJ"/>
</dbReference>
<keyword evidence="2" id="KW-1133">Transmembrane helix</keyword>
<dbReference type="GO" id="GO:0005615">
    <property type="term" value="C:extracellular space"/>
    <property type="evidence" value="ECO:0007669"/>
    <property type="project" value="TreeGrafter"/>
</dbReference>
<keyword evidence="2" id="KW-0472">Membrane</keyword>
<evidence type="ECO:0000256" key="1">
    <source>
        <dbReference type="SAM" id="MobiDB-lite"/>
    </source>
</evidence>
<feature type="region of interest" description="Disordered" evidence="1">
    <location>
        <begin position="173"/>
        <end position="192"/>
    </location>
</feature>
<dbReference type="EMBL" id="NEDP02005138">
    <property type="protein sequence ID" value="OWF43236.1"/>
    <property type="molecule type" value="Genomic_DNA"/>
</dbReference>
<reference evidence="3 4" key="1">
    <citation type="journal article" date="2017" name="Nat. Ecol. Evol.">
        <title>Scallop genome provides insights into evolution of bilaterian karyotype and development.</title>
        <authorList>
            <person name="Wang S."/>
            <person name="Zhang J."/>
            <person name="Jiao W."/>
            <person name="Li J."/>
            <person name="Xun X."/>
            <person name="Sun Y."/>
            <person name="Guo X."/>
            <person name="Huan P."/>
            <person name="Dong B."/>
            <person name="Zhang L."/>
            <person name="Hu X."/>
            <person name="Sun X."/>
            <person name="Wang J."/>
            <person name="Zhao C."/>
            <person name="Wang Y."/>
            <person name="Wang D."/>
            <person name="Huang X."/>
            <person name="Wang R."/>
            <person name="Lv J."/>
            <person name="Li Y."/>
            <person name="Zhang Z."/>
            <person name="Liu B."/>
            <person name="Lu W."/>
            <person name="Hui Y."/>
            <person name="Liang J."/>
            <person name="Zhou Z."/>
            <person name="Hou R."/>
            <person name="Li X."/>
            <person name="Liu Y."/>
            <person name="Li H."/>
            <person name="Ning X."/>
            <person name="Lin Y."/>
            <person name="Zhao L."/>
            <person name="Xing Q."/>
            <person name="Dou J."/>
            <person name="Li Y."/>
            <person name="Mao J."/>
            <person name="Guo H."/>
            <person name="Dou H."/>
            <person name="Li T."/>
            <person name="Mu C."/>
            <person name="Jiang W."/>
            <person name="Fu Q."/>
            <person name="Fu X."/>
            <person name="Miao Y."/>
            <person name="Liu J."/>
            <person name="Yu Q."/>
            <person name="Li R."/>
            <person name="Liao H."/>
            <person name="Li X."/>
            <person name="Kong Y."/>
            <person name="Jiang Z."/>
            <person name="Chourrout D."/>
            <person name="Li R."/>
            <person name="Bao Z."/>
        </authorList>
    </citation>
    <scope>NUCLEOTIDE SEQUENCE [LARGE SCALE GENOMIC DNA]</scope>
    <source>
        <strain evidence="3 4">PY_sf001</strain>
    </source>
</reference>
<feature type="region of interest" description="Disordered" evidence="1">
    <location>
        <begin position="140"/>
        <end position="164"/>
    </location>
</feature>
<dbReference type="PRINTS" id="PR02072">
    <property type="entry name" value="4JOINTEDBOX1"/>
</dbReference>
<name>A0A210Q3C3_MIZYE</name>
<accession>A0A210Q3C3</accession>
<dbReference type="OrthoDB" id="10055077at2759"/>
<keyword evidence="2" id="KW-0812">Transmembrane</keyword>
<organism evidence="3 4">
    <name type="scientific">Mizuhopecten yessoensis</name>
    <name type="common">Japanese scallop</name>
    <name type="synonym">Patinopecten yessoensis</name>
    <dbReference type="NCBI Taxonomy" id="6573"/>
    <lineage>
        <taxon>Eukaryota</taxon>
        <taxon>Metazoa</taxon>
        <taxon>Spiralia</taxon>
        <taxon>Lophotrochozoa</taxon>
        <taxon>Mollusca</taxon>
        <taxon>Bivalvia</taxon>
        <taxon>Autobranchia</taxon>
        <taxon>Pteriomorphia</taxon>
        <taxon>Pectinida</taxon>
        <taxon>Pectinoidea</taxon>
        <taxon>Pectinidae</taxon>
        <taxon>Mizuhopecten</taxon>
    </lineage>
</organism>
<dbReference type="PANTHER" id="PTHR13147:SF5">
    <property type="entry name" value="FOUR-JOINTED BOX PROTEIN 1"/>
    <property type="match status" value="1"/>
</dbReference>
<comment type="caution">
    <text evidence="3">The sequence shown here is derived from an EMBL/GenBank/DDBJ whole genome shotgun (WGS) entry which is preliminary data.</text>
</comment>
<proteinExistence type="predicted"/>